<dbReference type="AlphaFoldDB" id="A0A2J6PEF0"/>
<accession>A0A2J6PEF0</accession>
<evidence type="ECO:0000313" key="2">
    <source>
        <dbReference type="Proteomes" id="UP000235672"/>
    </source>
</evidence>
<dbReference type="STRING" id="1745343.A0A2J6PEF0"/>
<proteinExistence type="predicted"/>
<evidence type="ECO:0000313" key="1">
    <source>
        <dbReference type="EMBL" id="PMD12425.1"/>
    </source>
</evidence>
<name>A0A2J6PEF0_9HELO</name>
<dbReference type="Proteomes" id="UP000235672">
    <property type="component" value="Unassembled WGS sequence"/>
</dbReference>
<gene>
    <name evidence="1" type="ORF">NA56DRAFT_484598</name>
</gene>
<dbReference type="PANTHER" id="PTHR39596">
    <property type="match status" value="1"/>
</dbReference>
<dbReference type="EMBL" id="KZ613550">
    <property type="protein sequence ID" value="PMD12425.1"/>
    <property type="molecule type" value="Genomic_DNA"/>
</dbReference>
<reference evidence="1 2" key="1">
    <citation type="submission" date="2016-05" db="EMBL/GenBank/DDBJ databases">
        <title>A degradative enzymes factory behind the ericoid mycorrhizal symbiosis.</title>
        <authorList>
            <consortium name="DOE Joint Genome Institute"/>
            <person name="Martino E."/>
            <person name="Morin E."/>
            <person name="Grelet G."/>
            <person name="Kuo A."/>
            <person name="Kohler A."/>
            <person name="Daghino S."/>
            <person name="Barry K."/>
            <person name="Choi C."/>
            <person name="Cichocki N."/>
            <person name="Clum A."/>
            <person name="Copeland A."/>
            <person name="Hainaut M."/>
            <person name="Haridas S."/>
            <person name="Labutti K."/>
            <person name="Lindquist E."/>
            <person name="Lipzen A."/>
            <person name="Khouja H.-R."/>
            <person name="Murat C."/>
            <person name="Ohm R."/>
            <person name="Olson A."/>
            <person name="Spatafora J."/>
            <person name="Veneault-Fourrey C."/>
            <person name="Henrissat B."/>
            <person name="Grigoriev I."/>
            <person name="Martin F."/>
            <person name="Perotto S."/>
        </authorList>
    </citation>
    <scope>NUCLEOTIDE SEQUENCE [LARGE SCALE GENOMIC DNA]</scope>
    <source>
        <strain evidence="1 2">UAMH 7357</strain>
    </source>
</reference>
<keyword evidence="2" id="KW-1185">Reference proteome</keyword>
<organism evidence="1 2">
    <name type="scientific">Hyaloscypha hepaticicola</name>
    <dbReference type="NCBI Taxonomy" id="2082293"/>
    <lineage>
        <taxon>Eukaryota</taxon>
        <taxon>Fungi</taxon>
        <taxon>Dikarya</taxon>
        <taxon>Ascomycota</taxon>
        <taxon>Pezizomycotina</taxon>
        <taxon>Leotiomycetes</taxon>
        <taxon>Helotiales</taxon>
        <taxon>Hyaloscyphaceae</taxon>
        <taxon>Hyaloscypha</taxon>
    </lineage>
</organism>
<sequence>MRLWLQFQDRPVDLAEVFEEFRAVYQSRNISHMELVFNMSAILRSLRLFEKDPHVTAITLQKVVRALQYRGVSVASDEPICLVNLFDMDAKILNEQDGSPMSRFWRALCGIRLVPRTILFFKGPKLEDDGFRWAPATLLGAGHLLPDYQSRRS</sequence>
<protein>
    <submittedName>
        <fullName evidence="1">Uncharacterized protein</fullName>
    </submittedName>
</protein>
<dbReference type="PANTHER" id="PTHR39596:SF2">
    <property type="entry name" value="HET DOMAIN PROTEIN (AFU_ORTHOLOGUE AFUA_1G17550)-RELATED"/>
    <property type="match status" value="1"/>
</dbReference>
<dbReference type="OrthoDB" id="2426273at2759"/>